<feature type="domain" description="Transposase DDE" evidence="1">
    <location>
        <begin position="5"/>
        <end position="47"/>
    </location>
</feature>
<evidence type="ECO:0000313" key="3">
    <source>
        <dbReference type="Proteomes" id="UP000287467"/>
    </source>
</evidence>
<sequence>RGFKPLPKRWVVERTFAWLGRNRRLAKDYEENPGVSEAWVYLGMLRLLVKRLARAA</sequence>
<dbReference type="RefSeq" id="WP_153185807.1">
    <property type="nucleotide sequence ID" value="NZ_PEMW01000368.1"/>
</dbReference>
<gene>
    <name evidence="2" type="ORF">CSW14_09855</name>
</gene>
<dbReference type="InterPro" id="IPR025668">
    <property type="entry name" value="Tnp_DDE_dom"/>
</dbReference>
<feature type="non-terminal residue" evidence="2">
    <location>
        <position position="1"/>
    </location>
</feature>
<accession>A0A430VIJ0</accession>
<name>A0A430VIJ0_THESC</name>
<proteinExistence type="predicted"/>
<dbReference type="Proteomes" id="UP000287467">
    <property type="component" value="Unassembled WGS sequence"/>
</dbReference>
<protein>
    <submittedName>
        <fullName evidence="2">IS5/IS1182 family transposase</fullName>
    </submittedName>
</protein>
<reference evidence="2 3" key="1">
    <citation type="journal article" date="2019" name="Extremophiles">
        <title>Biogeography of thermophiles and predominance of Thermus scotoductus in domestic water heaters.</title>
        <authorList>
            <person name="Wilpiszeski R.L."/>
            <person name="Zhang Z."/>
            <person name="House C.H."/>
        </authorList>
    </citation>
    <scope>NUCLEOTIDE SEQUENCE [LARGE SCALE GENOMIC DNA]</scope>
    <source>
        <strain evidence="2 3">1_S1</strain>
    </source>
</reference>
<evidence type="ECO:0000259" key="1">
    <source>
        <dbReference type="Pfam" id="PF13586"/>
    </source>
</evidence>
<comment type="caution">
    <text evidence="2">The sequence shown here is derived from an EMBL/GenBank/DDBJ whole genome shotgun (WGS) entry which is preliminary data.</text>
</comment>
<dbReference type="Pfam" id="PF13586">
    <property type="entry name" value="DDE_Tnp_1_2"/>
    <property type="match status" value="1"/>
</dbReference>
<organism evidence="2 3">
    <name type="scientific">Thermus scotoductus</name>
    <dbReference type="NCBI Taxonomy" id="37636"/>
    <lineage>
        <taxon>Bacteria</taxon>
        <taxon>Thermotogati</taxon>
        <taxon>Deinococcota</taxon>
        <taxon>Deinococci</taxon>
        <taxon>Thermales</taxon>
        <taxon>Thermaceae</taxon>
        <taxon>Thermus</taxon>
    </lineage>
</organism>
<evidence type="ECO:0000313" key="2">
    <source>
        <dbReference type="EMBL" id="RTI50986.1"/>
    </source>
</evidence>
<dbReference type="AlphaFoldDB" id="A0A430VIJ0"/>
<dbReference type="EMBL" id="PEMW01000368">
    <property type="protein sequence ID" value="RTI50986.1"/>
    <property type="molecule type" value="Genomic_DNA"/>
</dbReference>
<dbReference type="PANTHER" id="PTHR30007:SF0">
    <property type="entry name" value="TRANSPOSASE"/>
    <property type="match status" value="1"/>
</dbReference>
<dbReference type="PANTHER" id="PTHR30007">
    <property type="entry name" value="PHP DOMAIN PROTEIN"/>
    <property type="match status" value="1"/>
</dbReference>